<dbReference type="Proteomes" id="UP000612055">
    <property type="component" value="Unassembled WGS sequence"/>
</dbReference>
<name>A0A836BQJ6_9CHLO</name>
<dbReference type="AlphaFoldDB" id="A0A836BQJ6"/>
<proteinExistence type="predicted"/>
<sequence>MSAIARQDGLTMPPLRRDEATQPVDPIVLAALDVSVKGAQFMCSRYSVCGESLAYAILANYDAIREWFLTTGDADVQ</sequence>
<dbReference type="EMBL" id="JAEHOE010000136">
    <property type="protein sequence ID" value="KAG2485097.1"/>
    <property type="molecule type" value="Genomic_DNA"/>
</dbReference>
<organism evidence="1 2">
    <name type="scientific">Edaphochlamys debaryana</name>
    <dbReference type="NCBI Taxonomy" id="47281"/>
    <lineage>
        <taxon>Eukaryota</taxon>
        <taxon>Viridiplantae</taxon>
        <taxon>Chlorophyta</taxon>
        <taxon>core chlorophytes</taxon>
        <taxon>Chlorophyceae</taxon>
        <taxon>CS clade</taxon>
        <taxon>Chlamydomonadales</taxon>
        <taxon>Chlamydomonadales incertae sedis</taxon>
        <taxon>Edaphochlamys</taxon>
    </lineage>
</organism>
<keyword evidence="2" id="KW-1185">Reference proteome</keyword>
<evidence type="ECO:0000313" key="1">
    <source>
        <dbReference type="EMBL" id="KAG2485097.1"/>
    </source>
</evidence>
<evidence type="ECO:0000313" key="2">
    <source>
        <dbReference type="Proteomes" id="UP000612055"/>
    </source>
</evidence>
<reference evidence="1" key="1">
    <citation type="journal article" date="2020" name="bioRxiv">
        <title>Comparative genomics of Chlamydomonas.</title>
        <authorList>
            <person name="Craig R.J."/>
            <person name="Hasan A.R."/>
            <person name="Ness R.W."/>
            <person name="Keightley P.D."/>
        </authorList>
    </citation>
    <scope>NUCLEOTIDE SEQUENCE</scope>
    <source>
        <strain evidence="1">CCAP 11/70</strain>
    </source>
</reference>
<protein>
    <submittedName>
        <fullName evidence="1">Uncharacterized protein</fullName>
    </submittedName>
</protein>
<gene>
    <name evidence="1" type="ORF">HYH03_016194</name>
</gene>
<comment type="caution">
    <text evidence="1">The sequence shown here is derived from an EMBL/GenBank/DDBJ whole genome shotgun (WGS) entry which is preliminary data.</text>
</comment>
<accession>A0A836BQJ6</accession>